<dbReference type="Proteomes" id="UP001501697">
    <property type="component" value="Unassembled WGS sequence"/>
</dbReference>
<evidence type="ECO:0000313" key="3">
    <source>
        <dbReference type="EMBL" id="GAA3628157.1"/>
    </source>
</evidence>
<evidence type="ECO:0000256" key="2">
    <source>
        <dbReference type="SAM" id="Phobius"/>
    </source>
</evidence>
<dbReference type="EMBL" id="BAAAYU010000001">
    <property type="protein sequence ID" value="GAA3628157.1"/>
    <property type="molecule type" value="Genomic_DNA"/>
</dbReference>
<feature type="region of interest" description="Disordered" evidence="1">
    <location>
        <begin position="1"/>
        <end position="34"/>
    </location>
</feature>
<evidence type="ECO:0000256" key="1">
    <source>
        <dbReference type="SAM" id="MobiDB-lite"/>
    </source>
</evidence>
<dbReference type="RefSeq" id="WP_344736620.1">
    <property type="nucleotide sequence ID" value="NZ_BAAAYU010000001.1"/>
</dbReference>
<keyword evidence="2" id="KW-0812">Transmembrane</keyword>
<organism evidence="3 4">
    <name type="scientific">Microbacterium awajiense</name>
    <dbReference type="NCBI Taxonomy" id="415214"/>
    <lineage>
        <taxon>Bacteria</taxon>
        <taxon>Bacillati</taxon>
        <taxon>Actinomycetota</taxon>
        <taxon>Actinomycetes</taxon>
        <taxon>Micrococcales</taxon>
        <taxon>Microbacteriaceae</taxon>
        <taxon>Microbacterium</taxon>
    </lineage>
</organism>
<feature type="transmembrane region" description="Helical" evidence="2">
    <location>
        <begin position="94"/>
        <end position="119"/>
    </location>
</feature>
<feature type="transmembrane region" description="Helical" evidence="2">
    <location>
        <begin position="66"/>
        <end position="88"/>
    </location>
</feature>
<keyword evidence="2" id="KW-0472">Membrane</keyword>
<feature type="compositionally biased region" description="Pro residues" evidence="1">
    <location>
        <begin position="1"/>
        <end position="30"/>
    </location>
</feature>
<protein>
    <submittedName>
        <fullName evidence="3">Uncharacterized protein</fullName>
    </submittedName>
</protein>
<evidence type="ECO:0000313" key="4">
    <source>
        <dbReference type="Proteomes" id="UP001501697"/>
    </source>
</evidence>
<proteinExistence type="predicted"/>
<accession>A0ABP7AAS0</accession>
<name>A0ABP7AAS0_9MICO</name>
<gene>
    <name evidence="3" type="ORF">GCM10022200_08310</name>
</gene>
<keyword evidence="2" id="KW-1133">Transmembrane helix</keyword>
<comment type="caution">
    <text evidence="3">The sequence shown here is derived from an EMBL/GenBank/DDBJ whole genome shotgun (WGS) entry which is preliminary data.</text>
</comment>
<keyword evidence="4" id="KW-1185">Reference proteome</keyword>
<feature type="transmembrane region" description="Helical" evidence="2">
    <location>
        <begin position="37"/>
        <end position="59"/>
    </location>
</feature>
<reference evidence="4" key="1">
    <citation type="journal article" date="2019" name="Int. J. Syst. Evol. Microbiol.">
        <title>The Global Catalogue of Microorganisms (GCM) 10K type strain sequencing project: providing services to taxonomists for standard genome sequencing and annotation.</title>
        <authorList>
            <consortium name="The Broad Institute Genomics Platform"/>
            <consortium name="The Broad Institute Genome Sequencing Center for Infectious Disease"/>
            <person name="Wu L."/>
            <person name="Ma J."/>
        </authorList>
    </citation>
    <scope>NUCLEOTIDE SEQUENCE [LARGE SCALE GENOMIC DNA]</scope>
    <source>
        <strain evidence="4">JCM 16544</strain>
    </source>
</reference>
<sequence>MADTPPPPPVPPTGPPAPPPSYGDGPPPQPRGGRGSIWVGIGLGAAFIALLWASTIALSNTDRFEAVVLLWLGMPLIMLIAGIVLVVIPRTTRTGAGVLISMGAAVLIGGGVCVALLTVPMA</sequence>